<sequence length="713" mass="79296">MKKQNTRPNLFPLRLQGTDGIRREVRPANSKEFKNLSPQQVFLDLGFITEDFMELYAFAHIGDLIKSGKMRRGDAVVVGWDPRDVHGTFTDAVIRGILKAGATALTIGIVPTPLVPTFMLYKNAQAGFMITASHNPKDQNGIKTFCAYRGMKLLPENDIALTKAIRLTDHAKLKKTPLKGKQKDCRDEALEVFQKFTLHPENAWSDPAQKGGGVYKKIVLVVDPANGSLAKIAADAFRSVGFGRVIEVNAKTDGNVNLNSGVGDLEGHAIITDKMIDKQAGDFRRHKAVLKLFELGRKFKAKILAGEKRVAGAVFDADGDRFYRLEYDPVKDALLVLSGDETAFLQAMYLIGRDPKRYRNALYINTVESDLNTAVAVKQLGLKPQLAAVGDKWILLQTAVMIVELRLKVLQKASKKQLPAAIKNSWNAIRKNGALNVEAFEKLENAIDSLEKKLAQKNALITPLDSTHFLPFAVGSEETGHNITTGLLELENGTRMPVFFGNGLKSALNTFAATEFLFQKKSVRAYFKAIHKPFKPGFKGTLYAYYIKKELFHNDSAIWKKVKQALMAGAKAIGFKGRIVKFPEDLDMLYIALTPAALKSPTGGIFVRNSGTENKISVNLRGDNKDALELKTIGEGALRLLMSALKDDNDHCYKLERNILDQIQNRTVPEERLVLDKNFRARLLAEMGKQKLIELTAKGYRLSARGKWYITSF</sequence>
<comment type="cofactor">
    <cofactor evidence="1">
        <name>Mg(2+)</name>
        <dbReference type="ChEBI" id="CHEBI:18420"/>
    </cofactor>
</comment>
<organism evidence="5">
    <name type="scientific">hydrothermal vent metagenome</name>
    <dbReference type="NCBI Taxonomy" id="652676"/>
    <lineage>
        <taxon>unclassified sequences</taxon>
        <taxon>metagenomes</taxon>
        <taxon>ecological metagenomes</taxon>
    </lineage>
</organism>
<dbReference type="InterPro" id="IPR016066">
    <property type="entry name" value="A-D-PHexomutase_CS"/>
</dbReference>
<dbReference type="PROSITE" id="PS00710">
    <property type="entry name" value="PGM_PMM"/>
    <property type="match status" value="1"/>
</dbReference>
<name>A0A3B1D6S3_9ZZZZ</name>
<dbReference type="GO" id="GO:0005975">
    <property type="term" value="P:carbohydrate metabolic process"/>
    <property type="evidence" value="ECO:0007669"/>
    <property type="project" value="InterPro"/>
</dbReference>
<dbReference type="InterPro" id="IPR016055">
    <property type="entry name" value="A-D-PHexomutase_a/b/a-I/II/III"/>
</dbReference>
<reference evidence="5" key="1">
    <citation type="submission" date="2018-06" db="EMBL/GenBank/DDBJ databases">
        <authorList>
            <person name="Zhirakovskaya E."/>
        </authorList>
    </citation>
    <scope>NUCLEOTIDE SEQUENCE</scope>
</reference>
<accession>A0A3B1D6S3</accession>
<dbReference type="SUPFAM" id="SSF53738">
    <property type="entry name" value="Phosphoglucomutase, first 3 domains"/>
    <property type="match status" value="1"/>
</dbReference>
<protein>
    <recommendedName>
        <fullName evidence="4">Alpha-D-phosphohexomutase alpha/beta/alpha domain-containing protein</fullName>
    </recommendedName>
</protein>
<gene>
    <name evidence="5" type="ORF">MNBD_NITROSPINAE05-648</name>
</gene>
<feature type="domain" description="Alpha-D-phosphohexomutase alpha/beta/alpha" evidence="4">
    <location>
        <begin position="48"/>
        <end position="165"/>
    </location>
</feature>
<dbReference type="PANTHER" id="PTHR42946">
    <property type="entry name" value="PHOSPHOHEXOSE MUTASE"/>
    <property type="match status" value="1"/>
</dbReference>
<comment type="similarity">
    <text evidence="2">Belongs to the phosphohexose mutase family.</text>
</comment>
<evidence type="ECO:0000313" key="5">
    <source>
        <dbReference type="EMBL" id="VAX32523.1"/>
    </source>
</evidence>
<evidence type="ECO:0000256" key="2">
    <source>
        <dbReference type="ARBA" id="ARBA00010231"/>
    </source>
</evidence>
<evidence type="ECO:0000259" key="4">
    <source>
        <dbReference type="Pfam" id="PF02878"/>
    </source>
</evidence>
<dbReference type="EMBL" id="UOGG01000207">
    <property type="protein sequence ID" value="VAX32523.1"/>
    <property type="molecule type" value="Genomic_DNA"/>
</dbReference>
<keyword evidence="3" id="KW-0597">Phosphoprotein</keyword>
<proteinExistence type="inferred from homology"/>
<dbReference type="Gene3D" id="3.40.120.10">
    <property type="entry name" value="Alpha-D-Glucose-1,6-Bisphosphate, subunit A, domain 3"/>
    <property type="match status" value="3"/>
</dbReference>
<dbReference type="GO" id="GO:0004615">
    <property type="term" value="F:phosphomannomutase activity"/>
    <property type="evidence" value="ECO:0007669"/>
    <property type="project" value="TreeGrafter"/>
</dbReference>
<evidence type="ECO:0000256" key="1">
    <source>
        <dbReference type="ARBA" id="ARBA00001946"/>
    </source>
</evidence>
<dbReference type="AlphaFoldDB" id="A0A3B1D6S3"/>
<dbReference type="InterPro" id="IPR005844">
    <property type="entry name" value="A-D-PHexomutase_a/b/a-I"/>
</dbReference>
<dbReference type="PANTHER" id="PTHR42946:SF1">
    <property type="entry name" value="PHOSPHOGLUCOMUTASE (ALPHA-D-GLUCOSE-1,6-BISPHOSPHATE-DEPENDENT)"/>
    <property type="match status" value="1"/>
</dbReference>
<dbReference type="InterPro" id="IPR050060">
    <property type="entry name" value="Phosphoglucosamine_mutase"/>
</dbReference>
<evidence type="ECO:0000256" key="3">
    <source>
        <dbReference type="ARBA" id="ARBA00022553"/>
    </source>
</evidence>
<dbReference type="GO" id="GO:0000287">
    <property type="term" value="F:magnesium ion binding"/>
    <property type="evidence" value="ECO:0007669"/>
    <property type="project" value="InterPro"/>
</dbReference>
<dbReference type="Pfam" id="PF02878">
    <property type="entry name" value="PGM_PMM_I"/>
    <property type="match status" value="1"/>
</dbReference>